<comment type="caution">
    <text evidence="1">The sequence shown here is derived from an EMBL/GenBank/DDBJ whole genome shotgun (WGS) entry which is preliminary data.</text>
</comment>
<name>A0A4C1ZLR8_EUMVA</name>
<gene>
    <name evidence="1" type="ORF">EVAR_63205_1</name>
</gene>
<sequence length="134" mass="15810">MRPKNRPQMTRELERPYITTAASFMLTVYRSVRSHNPFRHRCFLAAPYSSAAAPPPPNAPAHIVVRLSQWLLDIIDKDSWGFDEEIADSFSFEQFMDIQKKDEEKERIEKDISVEVDFEEHESDLYIKRNQNYS</sequence>
<dbReference type="AlphaFoldDB" id="A0A4C1ZLR8"/>
<dbReference type="Proteomes" id="UP000299102">
    <property type="component" value="Unassembled WGS sequence"/>
</dbReference>
<organism evidence="1 2">
    <name type="scientific">Eumeta variegata</name>
    <name type="common">Bagworm moth</name>
    <name type="synonym">Eumeta japonica</name>
    <dbReference type="NCBI Taxonomy" id="151549"/>
    <lineage>
        <taxon>Eukaryota</taxon>
        <taxon>Metazoa</taxon>
        <taxon>Ecdysozoa</taxon>
        <taxon>Arthropoda</taxon>
        <taxon>Hexapoda</taxon>
        <taxon>Insecta</taxon>
        <taxon>Pterygota</taxon>
        <taxon>Neoptera</taxon>
        <taxon>Endopterygota</taxon>
        <taxon>Lepidoptera</taxon>
        <taxon>Glossata</taxon>
        <taxon>Ditrysia</taxon>
        <taxon>Tineoidea</taxon>
        <taxon>Psychidae</taxon>
        <taxon>Oiketicinae</taxon>
        <taxon>Eumeta</taxon>
    </lineage>
</organism>
<proteinExistence type="predicted"/>
<accession>A0A4C1ZLR8</accession>
<evidence type="ECO:0000313" key="1">
    <source>
        <dbReference type="EMBL" id="GBP87485.1"/>
    </source>
</evidence>
<protein>
    <submittedName>
        <fullName evidence="1">Uncharacterized protein</fullName>
    </submittedName>
</protein>
<evidence type="ECO:0000313" key="2">
    <source>
        <dbReference type="Proteomes" id="UP000299102"/>
    </source>
</evidence>
<reference evidence="1 2" key="1">
    <citation type="journal article" date="2019" name="Commun. Biol.">
        <title>The bagworm genome reveals a unique fibroin gene that provides high tensile strength.</title>
        <authorList>
            <person name="Kono N."/>
            <person name="Nakamura H."/>
            <person name="Ohtoshi R."/>
            <person name="Tomita M."/>
            <person name="Numata K."/>
            <person name="Arakawa K."/>
        </authorList>
    </citation>
    <scope>NUCLEOTIDE SEQUENCE [LARGE SCALE GENOMIC DNA]</scope>
</reference>
<keyword evidence="2" id="KW-1185">Reference proteome</keyword>
<dbReference type="EMBL" id="BGZK01001863">
    <property type="protein sequence ID" value="GBP87485.1"/>
    <property type="molecule type" value="Genomic_DNA"/>
</dbReference>